<name>V5WF76_9SPIO</name>
<dbReference type="GO" id="GO:0022857">
    <property type="term" value="F:transmembrane transporter activity"/>
    <property type="evidence" value="ECO:0007669"/>
    <property type="project" value="InterPro"/>
</dbReference>
<dbReference type="InterPro" id="IPR011701">
    <property type="entry name" value="MFS"/>
</dbReference>
<dbReference type="InterPro" id="IPR020846">
    <property type="entry name" value="MFS_dom"/>
</dbReference>
<dbReference type="AlphaFoldDB" id="V5WF76"/>
<dbReference type="RefSeq" id="WP_024266763.1">
    <property type="nucleotide sequence ID" value="NC_023035.1"/>
</dbReference>
<proteinExistence type="predicted"/>
<organism evidence="7 8">
    <name type="scientific">Salinispira pacifica</name>
    <dbReference type="NCBI Taxonomy" id="1307761"/>
    <lineage>
        <taxon>Bacteria</taxon>
        <taxon>Pseudomonadati</taxon>
        <taxon>Spirochaetota</taxon>
        <taxon>Spirochaetia</taxon>
        <taxon>Spirochaetales</taxon>
        <taxon>Spirochaetaceae</taxon>
        <taxon>Salinispira</taxon>
    </lineage>
</organism>
<sequence>MINQNVKTFYTFTGLQSLGRGIWMGNILSLYIVLLAESSTGILGLTPNELLGSTSAVTGVAMLVSVLPGGVLADKWSIKGTLMLAAFLGSVGLGMLAFGSGLSAIVLGLFFWGLFQGLSRPAAETMLANSTVSGERSSIYARAHVIDQIGMGTGPLLNIILFLVLGDRWELPILQRVMLVGILFSFASALVLLNVRKEHSLGDESEALDRGHDARLKPSSGPDTGQSSGDAGAVTGRQVRREKFRQGAGRFIPHVFLASSFIIGFGAGMTVKFFPVFFRSIYGFQPIAVQIVMGVGLLFTAAATMAAQKLSVKRGRAEMIVGLQSLSIASLVGMAFYPSVWLIIPLFIFRGALMNATTPLSRTIVMDYVPKKRRGVWSSLQTVAWGLFWNVSAMLGGFLIGDDNFRFAYLITAGIYVLGTVIIIPLIPLIHREQGSVAPAPAPPVEKVIPAGK</sequence>
<feature type="transmembrane region" description="Helical" evidence="5">
    <location>
        <begin position="21"/>
        <end position="44"/>
    </location>
</feature>
<reference evidence="7 8" key="1">
    <citation type="journal article" date="2015" name="Stand. Genomic Sci.">
        <title>Complete genome sequence and description of Salinispira pacifica gen. nov., sp. nov., a novel spirochaete isolated form a hypersaline microbial mat.</title>
        <authorList>
            <person name="Ben Hania W."/>
            <person name="Joseph M."/>
            <person name="Schumann P."/>
            <person name="Bunk B."/>
            <person name="Fiebig A."/>
            <person name="Sproer C."/>
            <person name="Klenk H.P."/>
            <person name="Fardeau M.L."/>
            <person name="Spring S."/>
        </authorList>
    </citation>
    <scope>NUCLEOTIDE SEQUENCE [LARGE SCALE GENOMIC DNA]</scope>
    <source>
        <strain evidence="7 8">L21-RPul-D2</strain>
    </source>
</reference>
<feature type="transmembrane region" description="Helical" evidence="5">
    <location>
        <begin position="173"/>
        <end position="193"/>
    </location>
</feature>
<dbReference type="Pfam" id="PF07690">
    <property type="entry name" value="MFS_1"/>
    <property type="match status" value="1"/>
</dbReference>
<dbReference type="Gene3D" id="1.20.1250.20">
    <property type="entry name" value="MFS general substrate transporter like domains"/>
    <property type="match status" value="2"/>
</dbReference>
<feature type="transmembrane region" description="Helical" evidence="5">
    <location>
        <begin position="50"/>
        <end position="72"/>
    </location>
</feature>
<dbReference type="InterPro" id="IPR036259">
    <property type="entry name" value="MFS_trans_sf"/>
</dbReference>
<feature type="transmembrane region" description="Helical" evidence="5">
    <location>
        <begin position="287"/>
        <end position="307"/>
    </location>
</feature>
<keyword evidence="2 5" id="KW-1133">Transmembrane helix</keyword>
<evidence type="ECO:0000256" key="2">
    <source>
        <dbReference type="ARBA" id="ARBA00022989"/>
    </source>
</evidence>
<evidence type="ECO:0000256" key="5">
    <source>
        <dbReference type="SAM" id="Phobius"/>
    </source>
</evidence>
<feature type="region of interest" description="Disordered" evidence="4">
    <location>
        <begin position="207"/>
        <end position="234"/>
    </location>
</feature>
<dbReference type="EMBL" id="CP006939">
    <property type="protein sequence ID" value="AHC13831.1"/>
    <property type="molecule type" value="Genomic_DNA"/>
</dbReference>
<feature type="transmembrane region" description="Helical" evidence="5">
    <location>
        <begin position="407"/>
        <end position="427"/>
    </location>
</feature>
<evidence type="ECO:0000259" key="6">
    <source>
        <dbReference type="PROSITE" id="PS50850"/>
    </source>
</evidence>
<keyword evidence="3 5" id="KW-0472">Membrane</keyword>
<feature type="transmembrane region" description="Helical" evidence="5">
    <location>
        <begin position="84"/>
        <end position="112"/>
    </location>
</feature>
<evidence type="ECO:0000256" key="3">
    <source>
        <dbReference type="ARBA" id="ARBA00023136"/>
    </source>
</evidence>
<feature type="compositionally biased region" description="Basic and acidic residues" evidence="4">
    <location>
        <begin position="207"/>
        <end position="216"/>
    </location>
</feature>
<dbReference type="PROSITE" id="PS50850">
    <property type="entry name" value="MFS"/>
    <property type="match status" value="1"/>
</dbReference>
<keyword evidence="1 5" id="KW-0812">Transmembrane</keyword>
<evidence type="ECO:0000313" key="7">
    <source>
        <dbReference type="EMBL" id="AHC13831.1"/>
    </source>
</evidence>
<dbReference type="STRING" id="1307761.L21SP2_0399"/>
<dbReference type="SUPFAM" id="SSF103473">
    <property type="entry name" value="MFS general substrate transporter"/>
    <property type="match status" value="1"/>
</dbReference>
<feature type="domain" description="Major facilitator superfamily (MFS) profile" evidence="6">
    <location>
        <begin position="1"/>
        <end position="431"/>
    </location>
</feature>
<evidence type="ECO:0000256" key="4">
    <source>
        <dbReference type="SAM" id="MobiDB-lite"/>
    </source>
</evidence>
<gene>
    <name evidence="7" type="ORF">L21SP2_0399</name>
</gene>
<keyword evidence="8" id="KW-1185">Reference proteome</keyword>
<protein>
    <submittedName>
        <fullName evidence="7">Permease</fullName>
    </submittedName>
</protein>
<evidence type="ECO:0000313" key="8">
    <source>
        <dbReference type="Proteomes" id="UP000018680"/>
    </source>
</evidence>
<feature type="transmembrane region" description="Helical" evidence="5">
    <location>
        <begin position="382"/>
        <end position="401"/>
    </location>
</feature>
<dbReference type="PANTHER" id="PTHR23525:SF1">
    <property type="entry name" value="NODULIN-LIKE DOMAIN-CONTAINING PROTEIN"/>
    <property type="match status" value="1"/>
</dbReference>
<accession>V5WF76</accession>
<evidence type="ECO:0000256" key="1">
    <source>
        <dbReference type="ARBA" id="ARBA00022692"/>
    </source>
</evidence>
<feature type="transmembrane region" description="Helical" evidence="5">
    <location>
        <begin position="251"/>
        <end position="275"/>
    </location>
</feature>
<dbReference type="HOGENOM" id="CLU_030392_1_0_12"/>
<dbReference type="eggNOG" id="COG2814">
    <property type="taxonomic scope" value="Bacteria"/>
</dbReference>
<dbReference type="PANTHER" id="PTHR23525">
    <property type="entry name" value="TRANSPORTER, PUTATIVE-RELATED"/>
    <property type="match status" value="1"/>
</dbReference>
<dbReference type="Proteomes" id="UP000018680">
    <property type="component" value="Chromosome"/>
</dbReference>
<dbReference type="KEGG" id="slr:L21SP2_0399"/>